<feature type="transmembrane region" description="Helical" evidence="6">
    <location>
        <begin position="834"/>
        <end position="856"/>
    </location>
</feature>
<feature type="region of interest" description="Disordered" evidence="5">
    <location>
        <begin position="1"/>
        <end position="26"/>
    </location>
</feature>
<protein>
    <recommendedName>
        <fullName evidence="7">Major facilitator superfamily (MFS) profile domain-containing protein</fullName>
    </recommendedName>
</protein>
<evidence type="ECO:0000259" key="7">
    <source>
        <dbReference type="PROSITE" id="PS50850"/>
    </source>
</evidence>
<dbReference type="Proteomes" id="UP001159363">
    <property type="component" value="Chromosome 14"/>
</dbReference>
<feature type="compositionally biased region" description="Basic and acidic residues" evidence="5">
    <location>
        <begin position="1"/>
        <end position="17"/>
    </location>
</feature>
<dbReference type="PRINTS" id="PR00171">
    <property type="entry name" value="SUGRTRNSPORT"/>
</dbReference>
<feature type="transmembrane region" description="Helical" evidence="6">
    <location>
        <begin position="45"/>
        <end position="78"/>
    </location>
</feature>
<dbReference type="InterPro" id="IPR003663">
    <property type="entry name" value="Sugar/inositol_transpt"/>
</dbReference>
<keyword evidence="4 6" id="KW-0472">Membrane</keyword>
<gene>
    <name evidence="8" type="ORF">PR048_031115</name>
</gene>
<organism evidence="8 9">
    <name type="scientific">Dryococelus australis</name>
    <dbReference type="NCBI Taxonomy" id="614101"/>
    <lineage>
        <taxon>Eukaryota</taxon>
        <taxon>Metazoa</taxon>
        <taxon>Ecdysozoa</taxon>
        <taxon>Arthropoda</taxon>
        <taxon>Hexapoda</taxon>
        <taxon>Insecta</taxon>
        <taxon>Pterygota</taxon>
        <taxon>Neoptera</taxon>
        <taxon>Polyneoptera</taxon>
        <taxon>Phasmatodea</taxon>
        <taxon>Verophasmatodea</taxon>
        <taxon>Anareolatae</taxon>
        <taxon>Phasmatidae</taxon>
        <taxon>Eurycanthinae</taxon>
        <taxon>Dryococelus</taxon>
    </lineage>
</organism>
<feature type="transmembrane region" description="Helical" evidence="6">
    <location>
        <begin position="735"/>
        <end position="757"/>
    </location>
</feature>
<accession>A0ABQ9G8F7</accession>
<dbReference type="PROSITE" id="PS50850">
    <property type="entry name" value="MFS"/>
    <property type="match status" value="1"/>
</dbReference>
<dbReference type="Gene3D" id="1.20.1250.20">
    <property type="entry name" value="MFS general substrate transporter like domains"/>
    <property type="match status" value="3"/>
</dbReference>
<feature type="region of interest" description="Disordered" evidence="5">
    <location>
        <begin position="517"/>
        <end position="551"/>
    </location>
</feature>
<feature type="transmembrane region" description="Helical" evidence="6">
    <location>
        <begin position="670"/>
        <end position="692"/>
    </location>
</feature>
<dbReference type="Pfam" id="PF00083">
    <property type="entry name" value="Sugar_tr"/>
    <property type="match status" value="2"/>
</dbReference>
<comment type="caution">
    <text evidence="8">The sequence shown here is derived from an EMBL/GenBank/DDBJ whole genome shotgun (WGS) entry which is preliminary data.</text>
</comment>
<dbReference type="InterPro" id="IPR050549">
    <property type="entry name" value="MFS_Trehalose_Transporter"/>
</dbReference>
<dbReference type="InterPro" id="IPR036259">
    <property type="entry name" value="MFS_trans_sf"/>
</dbReference>
<dbReference type="InterPro" id="IPR005829">
    <property type="entry name" value="Sugar_transporter_CS"/>
</dbReference>
<evidence type="ECO:0000256" key="2">
    <source>
        <dbReference type="ARBA" id="ARBA00022692"/>
    </source>
</evidence>
<comment type="subcellular location">
    <subcellularLocation>
        <location evidence="1">Membrane</location>
        <topology evidence="1">Multi-pass membrane protein</topology>
    </subcellularLocation>
</comment>
<feature type="compositionally biased region" description="Basic and acidic residues" evidence="5">
    <location>
        <begin position="537"/>
        <end position="551"/>
    </location>
</feature>
<evidence type="ECO:0000313" key="9">
    <source>
        <dbReference type="Proteomes" id="UP001159363"/>
    </source>
</evidence>
<feature type="transmembrane region" description="Helical" evidence="6">
    <location>
        <begin position="704"/>
        <end position="728"/>
    </location>
</feature>
<feature type="transmembrane region" description="Helical" evidence="6">
    <location>
        <begin position="127"/>
        <end position="146"/>
    </location>
</feature>
<evidence type="ECO:0000256" key="6">
    <source>
        <dbReference type="SAM" id="Phobius"/>
    </source>
</evidence>
<dbReference type="PROSITE" id="PS00216">
    <property type="entry name" value="SUGAR_TRANSPORT_1"/>
    <property type="match status" value="1"/>
</dbReference>
<dbReference type="PROSITE" id="PS00217">
    <property type="entry name" value="SUGAR_TRANSPORT_2"/>
    <property type="match status" value="1"/>
</dbReference>
<feature type="transmembrane region" description="Helical" evidence="6">
    <location>
        <begin position="381"/>
        <end position="403"/>
    </location>
</feature>
<dbReference type="EMBL" id="JARBHB010000015">
    <property type="protein sequence ID" value="KAJ8867314.1"/>
    <property type="molecule type" value="Genomic_DNA"/>
</dbReference>
<evidence type="ECO:0000256" key="1">
    <source>
        <dbReference type="ARBA" id="ARBA00004141"/>
    </source>
</evidence>
<feature type="transmembrane region" description="Helical" evidence="6">
    <location>
        <begin position="409"/>
        <end position="430"/>
    </location>
</feature>
<dbReference type="PANTHER" id="PTHR48021:SF1">
    <property type="entry name" value="GH07001P-RELATED"/>
    <property type="match status" value="1"/>
</dbReference>
<keyword evidence="2 6" id="KW-0812">Transmembrane</keyword>
<name>A0ABQ9G8F7_9NEOP</name>
<evidence type="ECO:0000256" key="4">
    <source>
        <dbReference type="ARBA" id="ARBA00023136"/>
    </source>
</evidence>
<feature type="transmembrane region" description="Helical" evidence="6">
    <location>
        <begin position="805"/>
        <end position="822"/>
    </location>
</feature>
<feature type="transmembrane region" description="Helical" evidence="6">
    <location>
        <begin position="152"/>
        <end position="176"/>
    </location>
</feature>
<keyword evidence="9" id="KW-1185">Reference proteome</keyword>
<evidence type="ECO:0000256" key="5">
    <source>
        <dbReference type="SAM" id="MobiDB-lite"/>
    </source>
</evidence>
<evidence type="ECO:0000256" key="3">
    <source>
        <dbReference type="ARBA" id="ARBA00022989"/>
    </source>
</evidence>
<sequence length="983" mass="107265">MEQVRDTGGRVTGDPRENPPTSGIVRHDSDLRKKIRERPHWNRSWFALALCGVCGEVMKCGVCTTATLMAFCGGTSIAWTSPSAPLLQAEGLLSETQVSWLGSLLSLGAVLGAPPAGLLLQRRGRRGTLLLLGVPFLLSYTMLLVFRARPGLLYVARLLAGVSLGGLCVATPVYIAEVAEDSVRGQLGSFFQVRRHPVHLTSSHHSRHIRCPQFYVHIPGRCCWSAGFIACFPRPFVPALFHTYHTPPSLALKTSMLRASQSFLLTRSSTILTHEISPVIPAGVTSSAIPTCMMSTILLAGGSSSKALICDTYTTFLSYNLIHHTYMSDIYCGTCSAIPAVVTSSTIPTCEACPALPARVTSTTLTALDTLNPRAQFWIMLVTRVVVPPQMMFSCGILFVHLLGLAGNYFLLGVGCLLTSLLSMAVLYWMPETPHHHLARSRKHEAMCALQWLRGGRRDVSEELRALQVGFSLYPGSLYIWSRVKWHSGKPLGSPPGGPGFESRLDRFDFDLPRFPEITPAGETGDPRENPSTSGIVRRDSHVRKSWERPRRESNPLRLGGVYRRYRVRWRSGNSLDSHSGGAGFDSLSGHPDFFHGFLKSLQANAGMPWPIPSPTPLPCATCTVSNDLAVDETLSPLTYLPVSQVHVDEASHVAGTWRDLVFDHVARKALAISLGLLAFQQLSGICAVLYFTETIFEEAGGLVAPATSSVVVGAVMLAAAYVGSLLVDRLGRRFLLMFSSCVLVLSLTVLGGYFYVKELALLRPEYTWVPLASAVLYVVAYSVSLGPLPWTVMAELLPPNVKGLGGSLASSFCWLLSFVVAKTFQDMKEVLGMYFAFWCFSFFCFVAVPFVHFFVPETKGKSLHQIQEELGRGRRGISRSGVISTKSSYLNGSPDTTVDHFLSSRGSHATARAHTHTNASPLPRSFPRGALTSTTARTLKELPVAESGDIIPSTPFPPLPEAQPRLWRAICGSSLTRGLWTE</sequence>
<feature type="transmembrane region" description="Helical" evidence="6">
    <location>
        <begin position="98"/>
        <end position="120"/>
    </location>
</feature>
<dbReference type="PANTHER" id="PTHR48021">
    <property type="match status" value="1"/>
</dbReference>
<dbReference type="InterPro" id="IPR005828">
    <property type="entry name" value="MFS_sugar_transport-like"/>
</dbReference>
<dbReference type="InterPro" id="IPR020846">
    <property type="entry name" value="MFS_dom"/>
</dbReference>
<feature type="domain" description="Major facilitator superfamily (MFS) profile" evidence="7">
    <location>
        <begin position="62"/>
        <end position="860"/>
    </location>
</feature>
<feature type="transmembrane region" description="Helical" evidence="6">
    <location>
        <begin position="769"/>
        <end position="793"/>
    </location>
</feature>
<keyword evidence="3 6" id="KW-1133">Transmembrane helix</keyword>
<proteinExistence type="predicted"/>
<evidence type="ECO:0000313" key="8">
    <source>
        <dbReference type="EMBL" id="KAJ8867314.1"/>
    </source>
</evidence>
<dbReference type="SUPFAM" id="SSF103473">
    <property type="entry name" value="MFS general substrate transporter"/>
    <property type="match status" value="2"/>
</dbReference>
<reference evidence="8 9" key="1">
    <citation type="submission" date="2023-02" db="EMBL/GenBank/DDBJ databases">
        <title>LHISI_Scaffold_Assembly.</title>
        <authorList>
            <person name="Stuart O.P."/>
            <person name="Cleave R."/>
            <person name="Magrath M.J.L."/>
            <person name="Mikheyev A.S."/>
        </authorList>
    </citation>
    <scope>NUCLEOTIDE SEQUENCE [LARGE SCALE GENOMIC DNA]</scope>
    <source>
        <strain evidence="8">Daus_M_001</strain>
        <tissue evidence="8">Leg muscle</tissue>
    </source>
</reference>